<proteinExistence type="predicted"/>
<comment type="caution">
    <text evidence="1">The sequence shown here is derived from an EMBL/GenBank/DDBJ whole genome shotgun (WGS) entry which is preliminary data.</text>
</comment>
<reference evidence="1" key="1">
    <citation type="journal article" date="2015" name="Nature">
        <title>Complex archaea that bridge the gap between prokaryotes and eukaryotes.</title>
        <authorList>
            <person name="Spang A."/>
            <person name="Saw J.H."/>
            <person name="Jorgensen S.L."/>
            <person name="Zaremba-Niedzwiedzka K."/>
            <person name="Martijn J."/>
            <person name="Lind A.E."/>
            <person name="van Eijk R."/>
            <person name="Schleper C."/>
            <person name="Guy L."/>
            <person name="Ettema T.J."/>
        </authorList>
    </citation>
    <scope>NUCLEOTIDE SEQUENCE</scope>
</reference>
<organism evidence="1">
    <name type="scientific">marine sediment metagenome</name>
    <dbReference type="NCBI Taxonomy" id="412755"/>
    <lineage>
        <taxon>unclassified sequences</taxon>
        <taxon>metagenomes</taxon>
        <taxon>ecological metagenomes</taxon>
    </lineage>
</organism>
<protein>
    <submittedName>
        <fullName evidence="1">Uncharacterized protein</fullName>
    </submittedName>
</protein>
<dbReference type="EMBL" id="LAZR01060495">
    <property type="protein sequence ID" value="KKK65562.1"/>
    <property type="molecule type" value="Genomic_DNA"/>
</dbReference>
<accession>A0A0F8X8W0</accession>
<dbReference type="AlphaFoldDB" id="A0A0F8X8W0"/>
<name>A0A0F8X8W0_9ZZZZ</name>
<sequence>MVDYTCPYTGHKKMCSKLRDKCPKWIFFAGVDPNTGQQVMNYDCADRWQVRMMMEIAKEAREGAAATESFRNVMLELNKGTPPEVIEANALNRARITQDGS</sequence>
<gene>
    <name evidence="1" type="ORF">LCGC14_2972890</name>
</gene>
<evidence type="ECO:0000313" key="1">
    <source>
        <dbReference type="EMBL" id="KKK65562.1"/>
    </source>
</evidence>